<dbReference type="SMART" id="SM00356">
    <property type="entry name" value="ZnF_C3H1"/>
    <property type="match status" value="3"/>
</dbReference>
<dbReference type="Proteomes" id="UP001443914">
    <property type="component" value="Unassembled WGS sequence"/>
</dbReference>
<feature type="zinc finger region" description="C3H1-type" evidence="4">
    <location>
        <begin position="86"/>
        <end position="113"/>
    </location>
</feature>
<evidence type="ECO:0000313" key="8">
    <source>
        <dbReference type="Proteomes" id="UP001443914"/>
    </source>
</evidence>
<evidence type="ECO:0000256" key="2">
    <source>
        <dbReference type="ARBA" id="ARBA00022771"/>
    </source>
</evidence>
<feature type="compositionally biased region" description="Low complexity" evidence="5">
    <location>
        <begin position="127"/>
        <end position="142"/>
    </location>
</feature>
<feature type="domain" description="C3H1-type" evidence="6">
    <location>
        <begin position="86"/>
        <end position="113"/>
    </location>
</feature>
<comment type="caution">
    <text evidence="7">The sequence shown here is derived from an EMBL/GenBank/DDBJ whole genome shotgun (WGS) entry which is preliminary data.</text>
</comment>
<sequence>MDEEFMKRCTDCVYFLASPFTCKKGVECEYRHSETARLNPRDCWYWLSGTCSNFNCRFRHPPLDVHNEGSTEAAAPLPNQSTVPATKTTVPCYYYLNGFCNKGDRCPFLHEPGYTFAWNSKVGNSVSNASVPSSVSKSSIRSDTGPKHAEKHSSPLEMGMISCNGSQLELQLPAQQTFIENVQNQNTYVQTYSPECEETAAVEAVSLQPSDDSPKSESPPNFGSDQSSEEPIEGNAVRDEWWESSPGFDVLVDGQTHDLSYDEDDLEYIHPHIGSDEDPDPVFVQYGFDADCNDSGFFSNGLYEQSEHLDSELIVNHGSFSPRCPPNRNFRRNNLRKRKFCSVESPDGGCDIVDLRDHLRRKRMIDCYLGTHDLRHDLVQRRYDSPERFVSHHPNHHLHGRLASRVERNGVGLDRQRTAVAATGFRGRPKNPQRRHNSLALGQPRSLLKREKHAPKLTKVAKPRNFADTDNDKKQGYHSKTVSVDFEGPKPLSEILKEKKKTIFAEDGTMTGCF</sequence>
<dbReference type="Gene3D" id="4.10.1000.10">
    <property type="entry name" value="Zinc finger, CCCH-type"/>
    <property type="match status" value="2"/>
</dbReference>
<feature type="region of interest" description="Disordered" evidence="5">
    <location>
        <begin position="205"/>
        <end position="234"/>
    </location>
</feature>
<evidence type="ECO:0000256" key="4">
    <source>
        <dbReference type="PROSITE-ProRule" id="PRU00723"/>
    </source>
</evidence>
<dbReference type="SUPFAM" id="SSF90229">
    <property type="entry name" value="CCCH zinc finger"/>
    <property type="match status" value="1"/>
</dbReference>
<proteinExistence type="predicted"/>
<dbReference type="GO" id="GO:0008270">
    <property type="term" value="F:zinc ion binding"/>
    <property type="evidence" value="ECO:0007669"/>
    <property type="project" value="UniProtKB-KW"/>
</dbReference>
<feature type="domain" description="C3H1-type" evidence="6">
    <location>
        <begin position="6"/>
        <end position="35"/>
    </location>
</feature>
<gene>
    <name evidence="7" type="ORF">RND81_07G106900</name>
</gene>
<dbReference type="Pfam" id="PF15663">
    <property type="entry name" value="zf-CCCH_3"/>
    <property type="match status" value="1"/>
</dbReference>
<feature type="zinc finger region" description="C3H1-type" evidence="4">
    <location>
        <begin position="6"/>
        <end position="35"/>
    </location>
</feature>
<organism evidence="7 8">
    <name type="scientific">Saponaria officinalis</name>
    <name type="common">Common soapwort</name>
    <name type="synonym">Lychnis saponaria</name>
    <dbReference type="NCBI Taxonomy" id="3572"/>
    <lineage>
        <taxon>Eukaryota</taxon>
        <taxon>Viridiplantae</taxon>
        <taxon>Streptophyta</taxon>
        <taxon>Embryophyta</taxon>
        <taxon>Tracheophyta</taxon>
        <taxon>Spermatophyta</taxon>
        <taxon>Magnoliopsida</taxon>
        <taxon>eudicotyledons</taxon>
        <taxon>Gunneridae</taxon>
        <taxon>Pentapetalae</taxon>
        <taxon>Caryophyllales</taxon>
        <taxon>Caryophyllaceae</taxon>
        <taxon>Caryophylleae</taxon>
        <taxon>Saponaria</taxon>
    </lineage>
</organism>
<dbReference type="InterPro" id="IPR000571">
    <property type="entry name" value="Znf_CCCH"/>
</dbReference>
<evidence type="ECO:0000256" key="1">
    <source>
        <dbReference type="ARBA" id="ARBA00022723"/>
    </source>
</evidence>
<keyword evidence="2 4" id="KW-0863">Zinc-finger</keyword>
<dbReference type="PANTHER" id="PTHR15725:SF14">
    <property type="entry name" value="ZINC FINGER CCCH DOMAIN-CONTAINING PROTEIN 11A"/>
    <property type="match status" value="1"/>
</dbReference>
<dbReference type="Pfam" id="PF00642">
    <property type="entry name" value="zf-CCCH"/>
    <property type="match status" value="1"/>
</dbReference>
<dbReference type="InterPro" id="IPR036855">
    <property type="entry name" value="Znf_CCCH_sf"/>
</dbReference>
<protein>
    <recommendedName>
        <fullName evidence="6">C3H1-type domain-containing protein</fullName>
    </recommendedName>
</protein>
<dbReference type="EMBL" id="JBDFQZ010000007">
    <property type="protein sequence ID" value="KAK9706146.1"/>
    <property type="molecule type" value="Genomic_DNA"/>
</dbReference>
<dbReference type="PANTHER" id="PTHR15725">
    <property type="entry name" value="ZN-FINGER, C-X8-C-X5-C-X3-H TYPE-CONTAINING"/>
    <property type="match status" value="1"/>
</dbReference>
<reference evidence="7" key="1">
    <citation type="submission" date="2024-03" db="EMBL/GenBank/DDBJ databases">
        <title>WGS assembly of Saponaria officinalis var. Norfolk2.</title>
        <authorList>
            <person name="Jenkins J."/>
            <person name="Shu S."/>
            <person name="Grimwood J."/>
            <person name="Barry K."/>
            <person name="Goodstein D."/>
            <person name="Schmutz J."/>
            <person name="Leebens-Mack J."/>
            <person name="Osbourn A."/>
        </authorList>
    </citation>
    <scope>NUCLEOTIDE SEQUENCE [LARGE SCALE GENOMIC DNA]</scope>
    <source>
        <strain evidence="7">JIC</strain>
    </source>
</reference>
<dbReference type="PROSITE" id="PS50103">
    <property type="entry name" value="ZF_C3H1"/>
    <property type="match status" value="3"/>
</dbReference>
<feature type="compositionally biased region" description="Basic and acidic residues" evidence="5">
    <location>
        <begin position="465"/>
        <end position="475"/>
    </location>
</feature>
<feature type="zinc finger region" description="C3H1-type" evidence="4">
    <location>
        <begin position="37"/>
        <end position="63"/>
    </location>
</feature>
<feature type="region of interest" description="Disordered" evidence="5">
    <location>
        <begin position="462"/>
        <end position="485"/>
    </location>
</feature>
<keyword evidence="1 4" id="KW-0479">Metal-binding</keyword>
<keyword evidence="8" id="KW-1185">Reference proteome</keyword>
<name>A0AAW1JQL1_SAPOF</name>
<keyword evidence="3 4" id="KW-0862">Zinc</keyword>
<evidence type="ECO:0000256" key="5">
    <source>
        <dbReference type="SAM" id="MobiDB-lite"/>
    </source>
</evidence>
<feature type="compositionally biased region" description="Basic and acidic residues" evidence="5">
    <location>
        <begin position="144"/>
        <end position="154"/>
    </location>
</feature>
<feature type="region of interest" description="Disordered" evidence="5">
    <location>
        <begin position="127"/>
        <end position="159"/>
    </location>
</feature>
<evidence type="ECO:0000259" key="6">
    <source>
        <dbReference type="PROSITE" id="PS50103"/>
    </source>
</evidence>
<dbReference type="GO" id="GO:0003729">
    <property type="term" value="F:mRNA binding"/>
    <property type="evidence" value="ECO:0007669"/>
    <property type="project" value="TreeGrafter"/>
</dbReference>
<feature type="domain" description="C3H1-type" evidence="6">
    <location>
        <begin position="37"/>
        <end position="63"/>
    </location>
</feature>
<dbReference type="InterPro" id="IPR041686">
    <property type="entry name" value="Znf-CCCH_3"/>
</dbReference>
<dbReference type="AlphaFoldDB" id="A0AAW1JQL1"/>
<evidence type="ECO:0000313" key="7">
    <source>
        <dbReference type="EMBL" id="KAK9706146.1"/>
    </source>
</evidence>
<evidence type="ECO:0000256" key="3">
    <source>
        <dbReference type="ARBA" id="ARBA00022833"/>
    </source>
</evidence>
<accession>A0AAW1JQL1</accession>